<sequence>MTSSLCAASLESLKGCLCTEALTGPSSSFQELLDVTLRNNYSTLFLAQKCLFIYNTLAPECSTPQLLARAMVRVLKDRGQRDDAESFWKTVDRHLTVLKWEDPEESALFQRNTGMSFNSLLCLSAVGTENYCISYQDPNKQLCVVSDRGALLACRVLGPNYREKQMTQRILQKSYGSIPGRFTLKPDVTLSDLLKTFFSPIETVEKTQQFDPRGYEESAVIETLRRVQTASESEPSYSDVISLAQRLASASHKIDCLKAVFEKHPDLKSIKTIVILSAALYECGFTRNKIVSVVKGWRNSVPLRASHTILNFNL</sequence>
<comment type="caution">
    <text evidence="1">The sequence shown here is derived from an EMBL/GenBank/DDBJ whole genome shotgun (WGS) entry which is preliminary data.</text>
</comment>
<name>A0A444V7Y4_ACIRT</name>
<gene>
    <name evidence="1" type="ORF">EOD39_15535</name>
</gene>
<keyword evidence="2" id="KW-1185">Reference proteome</keyword>
<accession>A0A444V7Y4</accession>
<proteinExistence type="predicted"/>
<protein>
    <submittedName>
        <fullName evidence="1">Uncharacterized protein</fullName>
    </submittedName>
</protein>
<reference evidence="1 2" key="1">
    <citation type="submission" date="2019-01" db="EMBL/GenBank/DDBJ databases">
        <title>Draft Genome and Complete Hox-Cluster Characterization of the Sterlet Sturgeon (Acipenser ruthenus).</title>
        <authorList>
            <person name="Wei Q."/>
        </authorList>
    </citation>
    <scope>NUCLEOTIDE SEQUENCE [LARGE SCALE GENOMIC DNA]</scope>
    <source>
        <strain evidence="1">WHYD16114868_AA</strain>
        <tissue evidence="1">Blood</tissue>
    </source>
</reference>
<dbReference type="AlphaFoldDB" id="A0A444V7Y4"/>
<evidence type="ECO:0000313" key="1">
    <source>
        <dbReference type="EMBL" id="RXM96549.1"/>
    </source>
</evidence>
<evidence type="ECO:0000313" key="2">
    <source>
        <dbReference type="Proteomes" id="UP000289886"/>
    </source>
</evidence>
<dbReference type="EMBL" id="SCEB01001571">
    <property type="protein sequence ID" value="RXM96549.1"/>
    <property type="molecule type" value="Genomic_DNA"/>
</dbReference>
<dbReference type="Proteomes" id="UP000289886">
    <property type="component" value="Unassembled WGS sequence"/>
</dbReference>
<organism evidence="1 2">
    <name type="scientific">Acipenser ruthenus</name>
    <name type="common">Sterlet sturgeon</name>
    <dbReference type="NCBI Taxonomy" id="7906"/>
    <lineage>
        <taxon>Eukaryota</taxon>
        <taxon>Metazoa</taxon>
        <taxon>Chordata</taxon>
        <taxon>Craniata</taxon>
        <taxon>Vertebrata</taxon>
        <taxon>Euteleostomi</taxon>
        <taxon>Actinopterygii</taxon>
        <taxon>Chondrostei</taxon>
        <taxon>Acipenseriformes</taxon>
        <taxon>Acipenseridae</taxon>
        <taxon>Acipenser</taxon>
    </lineage>
</organism>